<protein>
    <submittedName>
        <fullName evidence="2">Uncharacterized protein</fullName>
    </submittedName>
</protein>
<feature type="compositionally biased region" description="Polar residues" evidence="1">
    <location>
        <begin position="36"/>
        <end position="47"/>
    </location>
</feature>
<evidence type="ECO:0000256" key="1">
    <source>
        <dbReference type="SAM" id="MobiDB-lite"/>
    </source>
</evidence>
<name>A0A9X1ML28_9BACT</name>
<accession>A0A9X1ML28</accession>
<dbReference type="RefSeq" id="WP_230217222.1">
    <property type="nucleotide sequence ID" value="NZ_JAJKFT010000004.1"/>
</dbReference>
<comment type="caution">
    <text evidence="2">The sequence shown here is derived from an EMBL/GenBank/DDBJ whole genome shotgun (WGS) entry which is preliminary data.</text>
</comment>
<dbReference type="Proteomes" id="UP001139103">
    <property type="component" value="Unassembled WGS sequence"/>
</dbReference>
<reference evidence="2" key="1">
    <citation type="submission" date="2021-11" db="EMBL/GenBank/DDBJ databases">
        <title>Genome sequence.</title>
        <authorList>
            <person name="Sun Q."/>
        </authorList>
    </citation>
    <scope>NUCLEOTIDE SEQUENCE</scope>
    <source>
        <strain evidence="2">JC732</strain>
    </source>
</reference>
<sequence>MADSKQVLAPTYSGSLAEFENSAYPDSFGQRFIPRQPTSRQKNTHPANKQEGWAVCAK</sequence>
<dbReference type="EMBL" id="JAJKFT010000004">
    <property type="protein sequence ID" value="MCC9628185.1"/>
    <property type="molecule type" value="Genomic_DNA"/>
</dbReference>
<evidence type="ECO:0000313" key="3">
    <source>
        <dbReference type="Proteomes" id="UP001139103"/>
    </source>
</evidence>
<evidence type="ECO:0000313" key="2">
    <source>
        <dbReference type="EMBL" id="MCC9628185.1"/>
    </source>
</evidence>
<dbReference type="AlphaFoldDB" id="A0A9X1ML28"/>
<gene>
    <name evidence="2" type="ORF">LOC68_07240</name>
</gene>
<proteinExistence type="predicted"/>
<keyword evidence="3" id="KW-1185">Reference proteome</keyword>
<organism evidence="2 3">
    <name type="scientific">Blastopirellula sediminis</name>
    <dbReference type="NCBI Taxonomy" id="2894196"/>
    <lineage>
        <taxon>Bacteria</taxon>
        <taxon>Pseudomonadati</taxon>
        <taxon>Planctomycetota</taxon>
        <taxon>Planctomycetia</taxon>
        <taxon>Pirellulales</taxon>
        <taxon>Pirellulaceae</taxon>
        <taxon>Blastopirellula</taxon>
    </lineage>
</organism>
<feature type="region of interest" description="Disordered" evidence="1">
    <location>
        <begin position="27"/>
        <end position="58"/>
    </location>
</feature>